<feature type="region of interest" description="Disordered" evidence="1">
    <location>
        <begin position="98"/>
        <end position="123"/>
    </location>
</feature>
<sequence length="218" mass="23615">MDAEERDAVRAALQRMFEDNLNPYGRVAESLARGIAREQAEQDQWNQFLPGHSGLTATVEIEPPTRNRLRITYAPDADGPLAAGEIVRTWAPARARPGATAPIGAAPGPAGPTGAGPSGAGQAGPGGAYSSVLILGSEGVDRFYAVRLSTRSHEADHRFFAIGAGPKDSHGRLSWVDLDRVFSVHIRGARRTRFIMDRDHFTRVADELYGRRGWAMDD</sequence>
<evidence type="ECO:0000313" key="3">
    <source>
        <dbReference type="Proteomes" id="UP001499933"/>
    </source>
</evidence>
<evidence type="ECO:0000256" key="1">
    <source>
        <dbReference type="SAM" id="MobiDB-lite"/>
    </source>
</evidence>
<protein>
    <submittedName>
        <fullName evidence="2">Type II toxin-antitoxin system PemK/MazF family toxin</fullName>
    </submittedName>
</protein>
<comment type="caution">
    <text evidence="2">The sequence shown here is derived from an EMBL/GenBank/DDBJ whole genome shotgun (WGS) entry which is preliminary data.</text>
</comment>
<dbReference type="Proteomes" id="UP001499933">
    <property type="component" value="Unassembled WGS sequence"/>
</dbReference>
<feature type="compositionally biased region" description="Gly residues" evidence="1">
    <location>
        <begin position="111"/>
        <end position="123"/>
    </location>
</feature>
<evidence type="ECO:0000313" key="2">
    <source>
        <dbReference type="EMBL" id="GAA1966979.1"/>
    </source>
</evidence>
<dbReference type="RefSeq" id="WP_344096618.1">
    <property type="nucleotide sequence ID" value="NZ_BAAAOG010000008.1"/>
</dbReference>
<gene>
    <name evidence="2" type="ORF">GCM10009776_32520</name>
</gene>
<feature type="compositionally biased region" description="Low complexity" evidence="1">
    <location>
        <begin position="98"/>
        <end position="108"/>
    </location>
</feature>
<keyword evidence="3" id="KW-1185">Reference proteome</keyword>
<name>A0ABN2RCG7_9MICO</name>
<organism evidence="2 3">
    <name type="scientific">Microbacterium deminutum</name>
    <dbReference type="NCBI Taxonomy" id="344164"/>
    <lineage>
        <taxon>Bacteria</taxon>
        <taxon>Bacillati</taxon>
        <taxon>Actinomycetota</taxon>
        <taxon>Actinomycetes</taxon>
        <taxon>Micrococcales</taxon>
        <taxon>Microbacteriaceae</taxon>
        <taxon>Microbacterium</taxon>
    </lineage>
</organism>
<accession>A0ABN2RCG7</accession>
<reference evidence="2 3" key="1">
    <citation type="journal article" date="2019" name="Int. J. Syst. Evol. Microbiol.">
        <title>The Global Catalogue of Microorganisms (GCM) 10K type strain sequencing project: providing services to taxonomists for standard genome sequencing and annotation.</title>
        <authorList>
            <consortium name="The Broad Institute Genomics Platform"/>
            <consortium name="The Broad Institute Genome Sequencing Center for Infectious Disease"/>
            <person name="Wu L."/>
            <person name="Ma J."/>
        </authorList>
    </citation>
    <scope>NUCLEOTIDE SEQUENCE [LARGE SCALE GENOMIC DNA]</scope>
    <source>
        <strain evidence="2 3">JCM 14901</strain>
    </source>
</reference>
<proteinExistence type="predicted"/>
<dbReference type="EMBL" id="BAAAOG010000008">
    <property type="protein sequence ID" value="GAA1966979.1"/>
    <property type="molecule type" value="Genomic_DNA"/>
</dbReference>